<dbReference type="SUPFAM" id="SSF53850">
    <property type="entry name" value="Periplasmic binding protein-like II"/>
    <property type="match status" value="1"/>
</dbReference>
<name>A0A1G2TAM0_9BACT</name>
<gene>
    <name evidence="1" type="ORF">A2W58_02350</name>
</gene>
<accession>A0A1G2TAM0</accession>
<dbReference type="Proteomes" id="UP000179264">
    <property type="component" value="Unassembled WGS sequence"/>
</dbReference>
<protein>
    <recommendedName>
        <fullName evidence="3">Solute-binding protein family 5 domain-containing protein</fullName>
    </recommendedName>
</protein>
<evidence type="ECO:0000313" key="1">
    <source>
        <dbReference type="EMBL" id="OHA93661.1"/>
    </source>
</evidence>
<evidence type="ECO:0000313" key="2">
    <source>
        <dbReference type="Proteomes" id="UP000179264"/>
    </source>
</evidence>
<evidence type="ECO:0008006" key="3">
    <source>
        <dbReference type="Google" id="ProtNLM"/>
    </source>
</evidence>
<sequence length="147" mass="17349">MGADVEVKIFEIGDLNQNIIRPRKYDALLFGEIVGRDLDLYPFWHSSQRVDPGLNIALYTNIKANKLLENIRKETDETLQKKYFDAFKKEIKNDVPAVFTYSPYFIYLIPKKIHNVTLGTLTTPSERFSNIFEWYIETNHVWKIFIK</sequence>
<dbReference type="Gene3D" id="3.40.190.10">
    <property type="entry name" value="Periplasmic binding protein-like II"/>
    <property type="match status" value="1"/>
</dbReference>
<reference evidence="1 2" key="1">
    <citation type="journal article" date="2016" name="Nat. Commun.">
        <title>Thousands of microbial genomes shed light on interconnected biogeochemical processes in an aquifer system.</title>
        <authorList>
            <person name="Anantharaman K."/>
            <person name="Brown C.T."/>
            <person name="Hug L.A."/>
            <person name="Sharon I."/>
            <person name="Castelle C.J."/>
            <person name="Probst A.J."/>
            <person name="Thomas B.C."/>
            <person name="Singh A."/>
            <person name="Wilkins M.J."/>
            <person name="Karaoz U."/>
            <person name="Brodie E.L."/>
            <person name="Williams K.H."/>
            <person name="Hubbard S.S."/>
            <person name="Banfield J.F."/>
        </authorList>
    </citation>
    <scope>NUCLEOTIDE SEQUENCE [LARGE SCALE GENOMIC DNA]</scope>
</reference>
<organism evidence="1 2">
    <name type="scientific">Candidatus Zambryskibacteria bacterium RIFCSPHIGHO2_02_38_10.5</name>
    <dbReference type="NCBI Taxonomy" id="1802742"/>
    <lineage>
        <taxon>Bacteria</taxon>
        <taxon>Candidatus Zambryskiibacteriota</taxon>
    </lineage>
</organism>
<comment type="caution">
    <text evidence="1">The sequence shown here is derived from an EMBL/GenBank/DDBJ whole genome shotgun (WGS) entry which is preliminary data.</text>
</comment>
<dbReference type="EMBL" id="MHVL01000015">
    <property type="protein sequence ID" value="OHA93661.1"/>
    <property type="molecule type" value="Genomic_DNA"/>
</dbReference>
<dbReference type="AlphaFoldDB" id="A0A1G2TAM0"/>
<proteinExistence type="predicted"/>
<dbReference type="Gene3D" id="3.10.105.10">
    <property type="entry name" value="Dipeptide-binding Protein, Domain 3"/>
    <property type="match status" value="1"/>
</dbReference>